<feature type="transmembrane region" description="Helical" evidence="6">
    <location>
        <begin position="68"/>
        <end position="90"/>
    </location>
</feature>
<evidence type="ECO:0000256" key="3">
    <source>
        <dbReference type="ARBA" id="ARBA00022692"/>
    </source>
</evidence>
<evidence type="ECO:0000256" key="5">
    <source>
        <dbReference type="ARBA" id="ARBA00023136"/>
    </source>
</evidence>
<dbReference type="Proteomes" id="UP000016587">
    <property type="component" value="Chromosome"/>
</dbReference>
<comment type="subcellular location">
    <subcellularLocation>
        <location evidence="1">Cell membrane</location>
        <topology evidence="1">Multi-pass membrane protein</topology>
    </subcellularLocation>
</comment>
<proteinExistence type="predicted"/>
<dbReference type="InterPro" id="IPR043428">
    <property type="entry name" value="LivM-like"/>
</dbReference>
<feature type="transmembrane region" description="Helical" evidence="6">
    <location>
        <begin position="195"/>
        <end position="217"/>
    </location>
</feature>
<evidence type="ECO:0000313" key="8">
    <source>
        <dbReference type="Proteomes" id="UP000016587"/>
    </source>
</evidence>
<feature type="transmembrane region" description="Helical" evidence="6">
    <location>
        <begin position="163"/>
        <end position="183"/>
    </location>
</feature>
<feature type="transmembrane region" description="Helical" evidence="6">
    <location>
        <begin position="102"/>
        <end position="121"/>
    </location>
</feature>
<dbReference type="InterPro" id="IPR001851">
    <property type="entry name" value="ABC_transp_permease"/>
</dbReference>
<evidence type="ECO:0000256" key="6">
    <source>
        <dbReference type="SAM" id="Phobius"/>
    </source>
</evidence>
<dbReference type="eggNOG" id="COG4177">
    <property type="taxonomic scope" value="Bacteria"/>
</dbReference>
<dbReference type="RefSeq" id="WP_021761390.1">
    <property type="nucleotide sequence ID" value="NC_022444.1"/>
</dbReference>
<dbReference type="CDD" id="cd06581">
    <property type="entry name" value="TM_PBP1_LivM_like"/>
    <property type="match status" value="1"/>
</dbReference>
<feature type="transmembrane region" description="Helical" evidence="6">
    <location>
        <begin position="351"/>
        <end position="373"/>
    </location>
</feature>
<dbReference type="OrthoDB" id="9780757at2"/>
<sequence>MKPKQHSPIRALLGRVPVLGWLLGALVAVLLEAAVGNNFAQLLGLDRAPVMFGLQDILKDPAQAPASLAYVLVMYLVPGFALALGSCGLCNRLAERMGQMHVAVPAILHLLLAYMILHVWTDLSDYRLVTVKFTLIAVLATLSCNITNGYLGEFACSHPGFMALGAYVASMFSMGLFANTALYGEALLPASMGHMMFPVGLVVGGGVAALGALIVAIPSFKTRGDYLAIISLAFLFIVKSSLENLEIVGGPRGMTGQPDYATLPMVFGMVLLGIWVINNFVTSTLGKGLNAVRDDEIAAEALTVDTRRIKMIAFLMGAFWAGVAGGLYAHALRFVNPSTFGVQKLAEILAMVYFGGLNSVYGSVVGAVSISMLGEMLRPLEVLKWVFIPLLLILVTLFRPTGLIAFKDVNLRSLLGPRTGGAPQAKGRE</sequence>
<keyword evidence="2" id="KW-1003">Cell membrane</keyword>
<evidence type="ECO:0000256" key="4">
    <source>
        <dbReference type="ARBA" id="ARBA00022989"/>
    </source>
</evidence>
<dbReference type="STRING" id="1121448.DGI_2646"/>
<keyword evidence="5 6" id="KW-0472">Membrane</keyword>
<protein>
    <submittedName>
        <fullName evidence="7">Putative livM4 gene product</fullName>
    </submittedName>
</protein>
<dbReference type="Pfam" id="PF02653">
    <property type="entry name" value="BPD_transp_2"/>
    <property type="match status" value="1"/>
</dbReference>
<feature type="transmembrane region" description="Helical" evidence="6">
    <location>
        <begin position="224"/>
        <end position="242"/>
    </location>
</feature>
<dbReference type="KEGG" id="dgg:DGI_2646"/>
<evidence type="ECO:0000256" key="2">
    <source>
        <dbReference type="ARBA" id="ARBA00022475"/>
    </source>
</evidence>
<dbReference type="AlphaFoldDB" id="T2GEL9"/>
<dbReference type="HOGENOM" id="CLU_031365_1_2_7"/>
<dbReference type="PATRIC" id="fig|1121448.10.peg.2599"/>
<evidence type="ECO:0000256" key="1">
    <source>
        <dbReference type="ARBA" id="ARBA00004651"/>
    </source>
</evidence>
<reference evidence="8" key="2">
    <citation type="submission" date="2013-07" db="EMBL/GenBank/DDBJ databases">
        <authorList>
            <person name="Morais-Silva F.O."/>
            <person name="Rezende A.M."/>
            <person name="Pimentel C."/>
            <person name="Resende D.M."/>
            <person name="Santos C.I."/>
            <person name="Clemente C."/>
            <person name="de Oliveira L.M."/>
            <person name="da Silva S.M."/>
            <person name="Costa D.A."/>
            <person name="Varela-Raposo A."/>
            <person name="Horacio E.C.A."/>
            <person name="Matos M."/>
            <person name="Flores O."/>
            <person name="Ruiz J.C."/>
            <person name="Rodrigues-Pousada C."/>
        </authorList>
    </citation>
    <scope>NUCLEOTIDE SEQUENCE [LARGE SCALE GENOMIC DNA]</scope>
    <source>
        <strain evidence="8">ATCC 19364 / DSM 1382 / NCIMB 9332 / VKM B-1759</strain>
    </source>
</reference>
<accession>T2GEL9</accession>
<organism evidence="7 8">
    <name type="scientific">Megalodesulfovibrio gigas (strain ATCC 19364 / DSM 1382 / NCIMB 9332 / VKM B-1759)</name>
    <name type="common">Desulfovibrio gigas</name>
    <dbReference type="NCBI Taxonomy" id="1121448"/>
    <lineage>
        <taxon>Bacteria</taxon>
        <taxon>Pseudomonadati</taxon>
        <taxon>Thermodesulfobacteriota</taxon>
        <taxon>Desulfovibrionia</taxon>
        <taxon>Desulfovibrionales</taxon>
        <taxon>Desulfovibrionaceae</taxon>
        <taxon>Megalodesulfovibrio</taxon>
    </lineage>
</organism>
<reference evidence="7 8" key="1">
    <citation type="journal article" date="2013" name="J. Bacteriol.">
        <title>Roles of HynAB and Ech, the only two hydrogenases found in the model sulfate reducer Desulfovibrio gigas.</title>
        <authorList>
            <person name="Morais-Silva F.O."/>
            <person name="Santos C.I."/>
            <person name="Rodrigues R."/>
            <person name="Pereira I.A."/>
            <person name="Rodrigues-Pousada C."/>
        </authorList>
    </citation>
    <scope>NUCLEOTIDE SEQUENCE [LARGE SCALE GENOMIC DNA]</scope>
    <source>
        <strain evidence="8">ATCC 19364 / DSM 1382 / NCIMB 9332 / VKM B-1759</strain>
    </source>
</reference>
<keyword evidence="3 6" id="KW-0812">Transmembrane</keyword>
<feature type="transmembrane region" description="Helical" evidence="6">
    <location>
        <begin position="385"/>
        <end position="406"/>
    </location>
</feature>
<keyword evidence="8" id="KW-1185">Reference proteome</keyword>
<name>T2GEL9_MEGG1</name>
<keyword evidence="4 6" id="KW-1133">Transmembrane helix</keyword>
<feature type="transmembrane region" description="Helical" evidence="6">
    <location>
        <begin position="12"/>
        <end position="35"/>
    </location>
</feature>
<dbReference type="GO" id="GO:0015658">
    <property type="term" value="F:branched-chain amino acid transmembrane transporter activity"/>
    <property type="evidence" value="ECO:0007669"/>
    <property type="project" value="InterPro"/>
</dbReference>
<dbReference type="PANTHER" id="PTHR30482">
    <property type="entry name" value="HIGH-AFFINITY BRANCHED-CHAIN AMINO ACID TRANSPORT SYSTEM PERMEASE"/>
    <property type="match status" value="1"/>
</dbReference>
<dbReference type="GO" id="GO:0005886">
    <property type="term" value="C:plasma membrane"/>
    <property type="evidence" value="ECO:0007669"/>
    <property type="project" value="UniProtKB-SubCell"/>
</dbReference>
<feature type="transmembrane region" description="Helical" evidence="6">
    <location>
        <begin position="133"/>
        <end position="151"/>
    </location>
</feature>
<feature type="transmembrane region" description="Helical" evidence="6">
    <location>
        <begin position="312"/>
        <end position="331"/>
    </location>
</feature>
<dbReference type="PANTHER" id="PTHR30482:SF10">
    <property type="entry name" value="HIGH-AFFINITY BRANCHED-CHAIN AMINO ACID TRANSPORT PROTEIN BRAE"/>
    <property type="match status" value="1"/>
</dbReference>
<feature type="transmembrane region" description="Helical" evidence="6">
    <location>
        <begin position="262"/>
        <end position="281"/>
    </location>
</feature>
<gene>
    <name evidence="7" type="ORF">DGI_2646</name>
</gene>
<dbReference type="EMBL" id="CP006585">
    <property type="protein sequence ID" value="AGW14377.1"/>
    <property type="molecule type" value="Genomic_DNA"/>
</dbReference>
<evidence type="ECO:0000313" key="7">
    <source>
        <dbReference type="EMBL" id="AGW14377.1"/>
    </source>
</evidence>